<dbReference type="GO" id="GO:0005886">
    <property type="term" value="C:plasma membrane"/>
    <property type="evidence" value="ECO:0007669"/>
    <property type="project" value="UniProtKB-SubCell"/>
</dbReference>
<evidence type="ECO:0000256" key="2">
    <source>
        <dbReference type="ARBA" id="ARBA00022448"/>
    </source>
</evidence>
<feature type="transmembrane region" description="Helical" evidence="7">
    <location>
        <begin position="364"/>
        <end position="387"/>
    </location>
</feature>
<dbReference type="PANTHER" id="PTHR43549:SF2">
    <property type="entry name" value="MULTIDRUG RESISTANCE PROTEIN NORM-RELATED"/>
    <property type="match status" value="1"/>
</dbReference>
<keyword evidence="3" id="KW-1003">Cell membrane</keyword>
<feature type="transmembrane region" description="Helical" evidence="7">
    <location>
        <begin position="104"/>
        <end position="126"/>
    </location>
</feature>
<feature type="transmembrane region" description="Helical" evidence="7">
    <location>
        <begin position="60"/>
        <end position="83"/>
    </location>
</feature>
<evidence type="ECO:0000256" key="5">
    <source>
        <dbReference type="ARBA" id="ARBA00022989"/>
    </source>
</evidence>
<evidence type="ECO:0000256" key="4">
    <source>
        <dbReference type="ARBA" id="ARBA00022692"/>
    </source>
</evidence>
<comment type="caution">
    <text evidence="8">The sequence shown here is derived from an EMBL/GenBank/DDBJ whole genome shotgun (WGS) entry which is preliminary data.</text>
</comment>
<dbReference type="Proteomes" id="UP000825933">
    <property type="component" value="Unassembled WGS sequence"/>
</dbReference>
<feature type="transmembrane region" description="Helical" evidence="7">
    <location>
        <begin position="179"/>
        <end position="199"/>
    </location>
</feature>
<keyword evidence="4 7" id="KW-0812">Transmembrane</keyword>
<feature type="transmembrane region" description="Helical" evidence="7">
    <location>
        <begin position="288"/>
        <end position="312"/>
    </location>
</feature>
<keyword evidence="2" id="KW-0813">Transport</keyword>
<sequence>MNNSNNEISLGGVDKRVSMITGDPKKAIRALSIPMIISMLLMMAYNLADSIWVAGLGPNSLAALGFITPLFMMVIGLGNGLGAGANSLISRCIGANNKKGSDNAAIHSLILTLILSSMLTVFVLIFLKDILLAMGAGESLNLAIQYGQIVFGGLIFLIFSSVASGILRAEGDVKRPMYAMAATAIINIILDPIFIYYFGLGVSGAAIATIISATISSALILYWLLLKRDTYVSLSRKDFHASWNVIKDILGVGLPASAEFFVMSILGIFVNIMLVMTGGTDAVAVYTAGWRVVMIAMIPAIGIGTAAITIAGAAYGSRKYDNISIALNYSSKLAIGIASITGLIIYVFASSIASIFAYSPESAFMAPSIAAFLQVMCLFLIVVPLGISASSVFQGMGKGLTSLILTVIREVLFISVFAYLMAFTLGLGVYGIWWGIVIGGAFGCGIAYLWASRYIKGLKRSYYKQDNYKSRISSGE</sequence>
<feature type="transmembrane region" description="Helical" evidence="7">
    <location>
        <begin position="28"/>
        <end position="48"/>
    </location>
</feature>
<evidence type="ECO:0000256" key="7">
    <source>
        <dbReference type="SAM" id="Phobius"/>
    </source>
</evidence>
<feature type="transmembrane region" description="Helical" evidence="7">
    <location>
        <begin position="333"/>
        <end position="358"/>
    </location>
</feature>
<dbReference type="InterPro" id="IPR052031">
    <property type="entry name" value="Membrane_Transporter-Flippase"/>
</dbReference>
<keyword evidence="9" id="KW-1185">Reference proteome</keyword>
<feature type="transmembrane region" description="Helical" evidence="7">
    <location>
        <begin position="205"/>
        <end position="225"/>
    </location>
</feature>
<comment type="subcellular location">
    <subcellularLocation>
        <location evidence="1">Cell membrane</location>
        <topology evidence="1">Multi-pass membrane protein</topology>
    </subcellularLocation>
</comment>
<dbReference type="NCBIfam" id="TIGR00797">
    <property type="entry name" value="matE"/>
    <property type="match status" value="1"/>
</dbReference>
<dbReference type="InterPro" id="IPR002528">
    <property type="entry name" value="MATE_fam"/>
</dbReference>
<proteinExistence type="predicted"/>
<accession>A0A8T5ULC4</accession>
<evidence type="ECO:0000313" key="8">
    <source>
        <dbReference type="EMBL" id="MBZ2164642.1"/>
    </source>
</evidence>
<dbReference type="Pfam" id="PF01554">
    <property type="entry name" value="MatE"/>
    <property type="match status" value="2"/>
</dbReference>
<feature type="transmembrane region" description="Helical" evidence="7">
    <location>
        <begin position="399"/>
        <end position="420"/>
    </location>
</feature>
<evidence type="ECO:0000256" key="1">
    <source>
        <dbReference type="ARBA" id="ARBA00004651"/>
    </source>
</evidence>
<evidence type="ECO:0000256" key="3">
    <source>
        <dbReference type="ARBA" id="ARBA00022475"/>
    </source>
</evidence>
<keyword evidence="5 7" id="KW-1133">Transmembrane helix</keyword>
<protein>
    <submittedName>
        <fullName evidence="8">MATE family efflux transporter</fullName>
    </submittedName>
</protein>
<dbReference type="GO" id="GO:0042910">
    <property type="term" value="F:xenobiotic transmembrane transporter activity"/>
    <property type="evidence" value="ECO:0007669"/>
    <property type="project" value="InterPro"/>
</dbReference>
<keyword evidence="6 7" id="KW-0472">Membrane</keyword>
<dbReference type="AlphaFoldDB" id="A0A8T5ULC4"/>
<feature type="transmembrane region" description="Helical" evidence="7">
    <location>
        <begin position="245"/>
        <end position="276"/>
    </location>
</feature>
<dbReference type="CDD" id="cd13147">
    <property type="entry name" value="MATE_MJ0709_like"/>
    <property type="match status" value="1"/>
</dbReference>
<feature type="transmembrane region" description="Helical" evidence="7">
    <location>
        <begin position="146"/>
        <end position="167"/>
    </location>
</feature>
<name>A0A8T5ULC4_9EURY</name>
<evidence type="ECO:0000313" key="9">
    <source>
        <dbReference type="Proteomes" id="UP000825933"/>
    </source>
</evidence>
<feature type="transmembrane region" description="Helical" evidence="7">
    <location>
        <begin position="432"/>
        <end position="451"/>
    </location>
</feature>
<dbReference type="GO" id="GO:0015297">
    <property type="term" value="F:antiporter activity"/>
    <property type="evidence" value="ECO:0007669"/>
    <property type="project" value="InterPro"/>
</dbReference>
<dbReference type="PANTHER" id="PTHR43549">
    <property type="entry name" value="MULTIDRUG RESISTANCE PROTEIN YPNP-RELATED"/>
    <property type="match status" value="1"/>
</dbReference>
<reference evidence="9" key="1">
    <citation type="journal article" date="2022" name="Microbiol. Resour. Announc.">
        <title>Draft Genome Sequence of a Methanogenic Archaeon from West Spitsbergen Permafrost.</title>
        <authorList>
            <person name="Trubitsyn V."/>
            <person name="Rivkina E."/>
            <person name="Shcherbakova V."/>
        </authorList>
    </citation>
    <scope>NUCLEOTIDE SEQUENCE [LARGE SCALE GENOMIC DNA]</scope>
    <source>
        <strain evidence="9">VT</strain>
    </source>
</reference>
<evidence type="ECO:0000256" key="6">
    <source>
        <dbReference type="ARBA" id="ARBA00023136"/>
    </source>
</evidence>
<organism evidence="8 9">
    <name type="scientific">Methanobacterium spitsbergense</name>
    <dbReference type="NCBI Taxonomy" id="2874285"/>
    <lineage>
        <taxon>Archaea</taxon>
        <taxon>Methanobacteriati</taxon>
        <taxon>Methanobacteriota</taxon>
        <taxon>Methanomada group</taxon>
        <taxon>Methanobacteria</taxon>
        <taxon>Methanobacteriales</taxon>
        <taxon>Methanobacteriaceae</taxon>
        <taxon>Methanobacterium</taxon>
    </lineage>
</organism>
<dbReference type="PIRSF" id="PIRSF006603">
    <property type="entry name" value="DinF"/>
    <property type="match status" value="1"/>
</dbReference>
<dbReference type="EMBL" id="JAIOUQ010000003">
    <property type="protein sequence ID" value="MBZ2164642.1"/>
    <property type="molecule type" value="Genomic_DNA"/>
</dbReference>
<dbReference type="InterPro" id="IPR048279">
    <property type="entry name" value="MdtK-like"/>
</dbReference>
<gene>
    <name evidence="8" type="ORF">K8N75_01050</name>
</gene>
<dbReference type="RefSeq" id="WP_223790329.1">
    <property type="nucleotide sequence ID" value="NZ_JAIOUQ010000003.1"/>
</dbReference>